<gene>
    <name evidence="2" type="ORF">ACH49Z_03910</name>
</gene>
<dbReference type="InterPro" id="IPR003718">
    <property type="entry name" value="OsmC/Ohr_fam"/>
</dbReference>
<dbReference type="EMBL" id="JBIRYL010000001">
    <property type="protein sequence ID" value="MFI2228978.1"/>
    <property type="molecule type" value="Genomic_DNA"/>
</dbReference>
<name>A0ABW7VU45_9NOCA</name>
<proteinExistence type="predicted"/>
<reference evidence="2 3" key="1">
    <citation type="submission" date="2024-10" db="EMBL/GenBank/DDBJ databases">
        <title>The Natural Products Discovery Center: Release of the First 8490 Sequenced Strains for Exploring Actinobacteria Biosynthetic Diversity.</title>
        <authorList>
            <person name="Kalkreuter E."/>
            <person name="Kautsar S.A."/>
            <person name="Yang D."/>
            <person name="Bader C.D."/>
            <person name="Teijaro C.N."/>
            <person name="Fluegel L."/>
            <person name="Davis C.M."/>
            <person name="Simpson J.R."/>
            <person name="Lauterbach L."/>
            <person name="Steele A.D."/>
            <person name="Gui C."/>
            <person name="Meng S."/>
            <person name="Li G."/>
            <person name="Viehrig K."/>
            <person name="Ye F."/>
            <person name="Su P."/>
            <person name="Kiefer A.F."/>
            <person name="Nichols A."/>
            <person name="Cepeda A.J."/>
            <person name="Yan W."/>
            <person name="Fan B."/>
            <person name="Jiang Y."/>
            <person name="Adhikari A."/>
            <person name="Zheng C.-J."/>
            <person name="Schuster L."/>
            <person name="Cowan T.M."/>
            <person name="Smanski M.J."/>
            <person name="Chevrette M.G."/>
            <person name="De Carvalho L.P.S."/>
            <person name="Shen B."/>
        </authorList>
    </citation>
    <scope>NUCLEOTIDE SEQUENCE [LARGE SCALE GENOMIC DNA]</scope>
    <source>
        <strain evidence="2 3">NPDC019377</strain>
    </source>
</reference>
<dbReference type="InterPro" id="IPR036102">
    <property type="entry name" value="OsmC/Ohrsf"/>
</dbReference>
<dbReference type="InterPro" id="IPR015946">
    <property type="entry name" value="KH_dom-like_a/b"/>
</dbReference>
<accession>A0ABW7VU45</accession>
<keyword evidence="3" id="KW-1185">Reference proteome</keyword>
<sequence>MTGPETGVPRGDVVVAAEIAAPGRFIVSARTNHLVSDSRLVDGEAIHAGELLLAALASCALANIENRAAEAGLPAVRVTATASHTRDADDPTYYRRTVLEIGITGVGDPDGWALVDNFVATCPIYNTVRRGSGIEVTLNGRRRPETAGSARRSGTDGDRARG</sequence>
<comment type="caution">
    <text evidence="2">The sequence shown here is derived from an EMBL/GenBank/DDBJ whole genome shotgun (WGS) entry which is preliminary data.</text>
</comment>
<evidence type="ECO:0000313" key="2">
    <source>
        <dbReference type="EMBL" id="MFI2228978.1"/>
    </source>
</evidence>
<evidence type="ECO:0000313" key="3">
    <source>
        <dbReference type="Proteomes" id="UP001611494"/>
    </source>
</evidence>
<protein>
    <submittedName>
        <fullName evidence="2">OsmC family protein</fullName>
    </submittedName>
</protein>
<dbReference type="SUPFAM" id="SSF82784">
    <property type="entry name" value="OsmC-like"/>
    <property type="match status" value="1"/>
</dbReference>
<feature type="compositionally biased region" description="Basic and acidic residues" evidence="1">
    <location>
        <begin position="153"/>
        <end position="162"/>
    </location>
</feature>
<organism evidence="2 3">
    <name type="scientific">Nocardia testacea</name>
    <dbReference type="NCBI Taxonomy" id="248551"/>
    <lineage>
        <taxon>Bacteria</taxon>
        <taxon>Bacillati</taxon>
        <taxon>Actinomycetota</taxon>
        <taxon>Actinomycetes</taxon>
        <taxon>Mycobacteriales</taxon>
        <taxon>Nocardiaceae</taxon>
        <taxon>Nocardia</taxon>
    </lineage>
</organism>
<evidence type="ECO:0000256" key="1">
    <source>
        <dbReference type="SAM" id="MobiDB-lite"/>
    </source>
</evidence>
<dbReference type="Proteomes" id="UP001611494">
    <property type="component" value="Unassembled WGS sequence"/>
</dbReference>
<dbReference type="RefSeq" id="WP_397059557.1">
    <property type="nucleotide sequence ID" value="NZ_JBIRYL010000001.1"/>
</dbReference>
<dbReference type="Pfam" id="PF02566">
    <property type="entry name" value="OsmC"/>
    <property type="match status" value="1"/>
</dbReference>
<dbReference type="Gene3D" id="3.30.300.20">
    <property type="match status" value="1"/>
</dbReference>
<feature type="region of interest" description="Disordered" evidence="1">
    <location>
        <begin position="139"/>
        <end position="162"/>
    </location>
</feature>